<organism evidence="4">
    <name type="scientific">Absidia glauca</name>
    <name type="common">Pin mould</name>
    <dbReference type="NCBI Taxonomy" id="4829"/>
    <lineage>
        <taxon>Eukaryota</taxon>
        <taxon>Fungi</taxon>
        <taxon>Fungi incertae sedis</taxon>
        <taxon>Mucoromycota</taxon>
        <taxon>Mucoromycotina</taxon>
        <taxon>Mucoromycetes</taxon>
        <taxon>Mucorales</taxon>
        <taxon>Cunninghamellaceae</taxon>
        <taxon>Absidia</taxon>
    </lineage>
</organism>
<dbReference type="Proteomes" id="UP000078561">
    <property type="component" value="Unassembled WGS sequence"/>
</dbReference>
<dbReference type="InterPro" id="IPR043136">
    <property type="entry name" value="B30.2/SPRY_sf"/>
</dbReference>
<feature type="domain" description="B30.2/SPRY" evidence="3">
    <location>
        <begin position="45"/>
        <end position="240"/>
    </location>
</feature>
<dbReference type="STRING" id="4829.A0A168M029"/>
<dbReference type="AlphaFoldDB" id="A0A168M029"/>
<protein>
    <recommendedName>
        <fullName evidence="3">B30.2/SPRY domain-containing protein</fullName>
    </recommendedName>
</protein>
<dbReference type="InterPro" id="IPR001870">
    <property type="entry name" value="B30.2/SPRY"/>
</dbReference>
<keyword evidence="5" id="KW-1185">Reference proteome</keyword>
<dbReference type="InterPro" id="IPR003877">
    <property type="entry name" value="SPRY_dom"/>
</dbReference>
<gene>
    <name evidence="4" type="primary">ABSGL_03266.1 scaffold 4278</name>
</gene>
<feature type="region of interest" description="Disordered" evidence="1">
    <location>
        <begin position="273"/>
        <end position="309"/>
    </location>
</feature>
<dbReference type="SMART" id="SM00449">
    <property type="entry name" value="SPRY"/>
    <property type="match status" value="1"/>
</dbReference>
<reference evidence="4" key="1">
    <citation type="submission" date="2016-04" db="EMBL/GenBank/DDBJ databases">
        <authorList>
            <person name="Evans L.H."/>
            <person name="Alamgir A."/>
            <person name="Owens N."/>
            <person name="Weber N.D."/>
            <person name="Virtaneva K."/>
            <person name="Barbian K."/>
            <person name="Babar A."/>
            <person name="Rosenke K."/>
        </authorList>
    </citation>
    <scope>NUCLEOTIDE SEQUENCE [LARGE SCALE GENOMIC DNA]</scope>
    <source>
        <strain evidence="4">CBS 101.48</strain>
    </source>
</reference>
<dbReference type="PANTHER" id="PTHR12864">
    <property type="entry name" value="RAN BINDING PROTEIN 9-RELATED"/>
    <property type="match status" value="1"/>
</dbReference>
<keyword evidence="2" id="KW-0472">Membrane</keyword>
<evidence type="ECO:0000259" key="3">
    <source>
        <dbReference type="PROSITE" id="PS50188"/>
    </source>
</evidence>
<keyword evidence="2" id="KW-0812">Transmembrane</keyword>
<dbReference type="SUPFAM" id="SSF49899">
    <property type="entry name" value="Concanavalin A-like lectins/glucanases"/>
    <property type="match status" value="1"/>
</dbReference>
<accession>A0A168M029</accession>
<dbReference type="EMBL" id="LT551908">
    <property type="protein sequence ID" value="SAL97758.1"/>
    <property type="molecule type" value="Genomic_DNA"/>
</dbReference>
<dbReference type="PROSITE" id="PS50188">
    <property type="entry name" value="B302_SPRY"/>
    <property type="match status" value="1"/>
</dbReference>
<evidence type="ECO:0000313" key="5">
    <source>
        <dbReference type="Proteomes" id="UP000078561"/>
    </source>
</evidence>
<dbReference type="InterPro" id="IPR050618">
    <property type="entry name" value="Ubq-SigPath_Reg"/>
</dbReference>
<dbReference type="InParanoid" id="A0A168M029"/>
<sequence length="309" mass="34149">MEWNNLYVIIIIALVFVLVIGLMFLLPKLLAQESTHDHVSSGPFASLLAPYSSRKQLKQVKAWQRTHPPITDTSETTTSYDWRFETLTASATIIESDTLIFLDHAPACSLMTRSSLPLSKPIIYWEATMVELTQVAAVGLSTKPYPSWRLPGWHQHSIAYHSHNGCVSISNPSAPTPYSAGYKKDDVIGVGYLSQTNTIFFTKNGRNLGRAITGFKFPIYPIVGAIGRSKIAVNFGQQAFRYDLANEHHAGLIDELFSPPPTYGVHLRDTLLFDQPPPPMPDDNDTVSIPLAPLSSSSPPPQYPSVQSL</sequence>
<dbReference type="OrthoDB" id="258495at2759"/>
<evidence type="ECO:0000313" key="4">
    <source>
        <dbReference type="EMBL" id="SAL97758.1"/>
    </source>
</evidence>
<evidence type="ECO:0000256" key="1">
    <source>
        <dbReference type="SAM" id="MobiDB-lite"/>
    </source>
</evidence>
<dbReference type="Pfam" id="PF00622">
    <property type="entry name" value="SPRY"/>
    <property type="match status" value="1"/>
</dbReference>
<dbReference type="InterPro" id="IPR013320">
    <property type="entry name" value="ConA-like_dom_sf"/>
</dbReference>
<dbReference type="Gene3D" id="2.60.120.920">
    <property type="match status" value="1"/>
</dbReference>
<feature type="transmembrane region" description="Helical" evidence="2">
    <location>
        <begin position="6"/>
        <end position="26"/>
    </location>
</feature>
<evidence type="ECO:0000256" key="2">
    <source>
        <dbReference type="SAM" id="Phobius"/>
    </source>
</evidence>
<proteinExistence type="predicted"/>
<name>A0A168M029_ABSGL</name>
<keyword evidence="2" id="KW-1133">Transmembrane helix</keyword>